<dbReference type="EMBL" id="AP025523">
    <property type="protein sequence ID" value="BDE04791.1"/>
    <property type="molecule type" value="Genomic_DNA"/>
</dbReference>
<dbReference type="InterPro" id="IPR028081">
    <property type="entry name" value="Leu-bd"/>
</dbReference>
<dbReference type="PANTHER" id="PTHR30483:SF37">
    <property type="entry name" value="ABC TRANSPORTER SUBSTRATE-BINDING PROTEIN"/>
    <property type="match status" value="1"/>
</dbReference>
<dbReference type="Pfam" id="PF13458">
    <property type="entry name" value="Peripla_BP_6"/>
    <property type="match status" value="1"/>
</dbReference>
<dbReference type="PANTHER" id="PTHR30483">
    <property type="entry name" value="LEUCINE-SPECIFIC-BINDING PROTEIN"/>
    <property type="match status" value="1"/>
</dbReference>
<keyword evidence="2" id="KW-0732">Signal</keyword>
<dbReference type="AlphaFoldDB" id="A0AAN1XUR3"/>
<dbReference type="InterPro" id="IPR028082">
    <property type="entry name" value="Peripla_BP_I"/>
</dbReference>
<dbReference type="InterPro" id="IPR051010">
    <property type="entry name" value="BCAA_transport"/>
</dbReference>
<name>A0AAN1XUR3_UNVUL</name>
<reference evidence="4 5" key="1">
    <citation type="journal article" date="2022" name="ISME Commun">
        <title>Vulcanimicrobium alpinus gen. nov. sp. nov., the first cultivated representative of the candidate phylum 'Eremiobacterota', is a metabolically versatile aerobic anoxygenic phototroph.</title>
        <authorList>
            <person name="Yabe S."/>
            <person name="Muto K."/>
            <person name="Abe K."/>
            <person name="Yokota A."/>
            <person name="Staudigel H."/>
            <person name="Tebo B.M."/>
        </authorList>
    </citation>
    <scope>NUCLEOTIDE SEQUENCE [LARGE SCALE GENOMIC DNA]</scope>
    <source>
        <strain evidence="4 5">WC8-2</strain>
    </source>
</reference>
<sequence length="407" mass="44443">MACAAVTAGLVAASTPLPARAEAGPSDVVVGAVLPLTGEESRVGTYFKAAYELAVKEVNDRGGLQLRQYGRKVPVKLVIYDDKTDPATSRNLYERLAVQDRVDAMLGGYSTDLVQAQTVVPQQHQIPYVGGGGAASAIYKRGFKTIFSLLASIENLAYSECDFIEEMQAQKKLPKPLKMAVVYENTSHGRDFAAGLQARAKAKPQNFQIVMNEAFDLHGKDFTPLLQKVKTANAQAFMSDAHLDDYITMQRQYAQAGLHHAYVTYGARGPEKSAREALGKNADYIVAASWWNQLIPNAAVKAFDDKWAKAYPKLNAEWYAALPYETARTLFIAMTETGSVDKAKVVETLRHIDIRDTVLPGGHIKFEADGQINAPFVVTQNLPDGRTVIVYPHAEKTGDAVLPVPNP</sequence>
<organism evidence="4 5">
    <name type="scientific">Vulcanimicrobium alpinum</name>
    <dbReference type="NCBI Taxonomy" id="3016050"/>
    <lineage>
        <taxon>Bacteria</taxon>
        <taxon>Bacillati</taxon>
        <taxon>Vulcanimicrobiota</taxon>
        <taxon>Vulcanimicrobiia</taxon>
        <taxon>Vulcanimicrobiales</taxon>
        <taxon>Vulcanimicrobiaceae</taxon>
        <taxon>Vulcanimicrobium</taxon>
    </lineage>
</organism>
<dbReference type="Gene3D" id="3.40.50.2300">
    <property type="match status" value="2"/>
</dbReference>
<dbReference type="Proteomes" id="UP001317532">
    <property type="component" value="Chromosome"/>
</dbReference>
<protein>
    <submittedName>
        <fullName evidence="4">ABC transporter substrate-binding protein</fullName>
    </submittedName>
</protein>
<dbReference type="KEGG" id="vab:WPS_00670"/>
<dbReference type="CDD" id="cd06338">
    <property type="entry name" value="PBP1_ABC_ligand_binding-like"/>
    <property type="match status" value="1"/>
</dbReference>
<feature type="domain" description="Leucine-binding protein" evidence="3">
    <location>
        <begin position="28"/>
        <end position="380"/>
    </location>
</feature>
<evidence type="ECO:0000313" key="4">
    <source>
        <dbReference type="EMBL" id="BDE04791.1"/>
    </source>
</evidence>
<evidence type="ECO:0000313" key="5">
    <source>
        <dbReference type="Proteomes" id="UP001317532"/>
    </source>
</evidence>
<evidence type="ECO:0000256" key="2">
    <source>
        <dbReference type="ARBA" id="ARBA00022729"/>
    </source>
</evidence>
<proteinExistence type="inferred from homology"/>
<evidence type="ECO:0000256" key="1">
    <source>
        <dbReference type="ARBA" id="ARBA00010062"/>
    </source>
</evidence>
<accession>A0AAN1XUR3</accession>
<gene>
    <name evidence="4" type="ORF">WPS_00670</name>
</gene>
<keyword evidence="5" id="KW-1185">Reference proteome</keyword>
<evidence type="ECO:0000259" key="3">
    <source>
        <dbReference type="Pfam" id="PF13458"/>
    </source>
</evidence>
<comment type="similarity">
    <text evidence="1">Belongs to the leucine-binding protein family.</text>
</comment>
<dbReference type="SUPFAM" id="SSF53822">
    <property type="entry name" value="Periplasmic binding protein-like I"/>
    <property type="match status" value="1"/>
</dbReference>